<evidence type="ECO:0000313" key="10">
    <source>
        <dbReference type="Proteomes" id="UP000076929"/>
    </source>
</evidence>
<dbReference type="PROSITE" id="PS51686">
    <property type="entry name" value="SAM_MT_RSMB_NOP"/>
    <property type="match status" value="1"/>
</dbReference>
<evidence type="ECO:0000256" key="2">
    <source>
        <dbReference type="ARBA" id="ARBA00022679"/>
    </source>
</evidence>
<dbReference type="Gene3D" id="1.10.940.10">
    <property type="entry name" value="NusB-like"/>
    <property type="match status" value="1"/>
</dbReference>
<feature type="binding site" evidence="6">
    <location>
        <position position="404"/>
    </location>
    <ligand>
        <name>S-adenosyl-L-methionine</name>
        <dbReference type="ChEBI" id="CHEBI:59789"/>
    </ligand>
</feature>
<dbReference type="Proteomes" id="UP000076929">
    <property type="component" value="Chromosome"/>
</dbReference>
<dbReference type="AlphaFoldDB" id="A0A172QTS4"/>
<dbReference type="GO" id="GO:0008173">
    <property type="term" value="F:RNA methyltransferase activity"/>
    <property type="evidence" value="ECO:0007669"/>
    <property type="project" value="InterPro"/>
</dbReference>
<dbReference type="InterPro" id="IPR049560">
    <property type="entry name" value="MeTrfase_RsmB-F_NOP2_cat"/>
</dbReference>
<dbReference type="GO" id="GO:0001510">
    <property type="term" value="P:RNA methylation"/>
    <property type="evidence" value="ECO:0007669"/>
    <property type="project" value="InterPro"/>
</dbReference>
<dbReference type="STRING" id="1652495.ccrud_07725"/>
<dbReference type="InterPro" id="IPR035926">
    <property type="entry name" value="NusB-like_sf"/>
</dbReference>
<dbReference type="InterPro" id="IPR029063">
    <property type="entry name" value="SAM-dependent_MTases_sf"/>
</dbReference>
<keyword evidence="4 6" id="KW-0694">RNA-binding</keyword>
<dbReference type="CDD" id="cd02440">
    <property type="entry name" value="AdoMet_MTases"/>
    <property type="match status" value="1"/>
</dbReference>
<dbReference type="InterPro" id="IPR006027">
    <property type="entry name" value="NusB_RsmB_TIM44"/>
</dbReference>
<dbReference type="GO" id="GO:0006355">
    <property type="term" value="P:regulation of DNA-templated transcription"/>
    <property type="evidence" value="ECO:0007669"/>
    <property type="project" value="InterPro"/>
</dbReference>
<dbReference type="InterPro" id="IPR001678">
    <property type="entry name" value="MeTrfase_RsmB-F_NOP2_dom"/>
</dbReference>
<feature type="binding site" evidence="6">
    <location>
        <position position="388"/>
    </location>
    <ligand>
        <name>S-adenosyl-L-methionine</name>
        <dbReference type="ChEBI" id="CHEBI:59789"/>
    </ligand>
</feature>
<feature type="domain" description="SAM-dependent MTase RsmB/NOP-type" evidence="8">
    <location>
        <begin position="236"/>
        <end position="518"/>
    </location>
</feature>
<evidence type="ECO:0000256" key="3">
    <source>
        <dbReference type="ARBA" id="ARBA00022691"/>
    </source>
</evidence>
<dbReference type="GO" id="GO:0003723">
    <property type="term" value="F:RNA binding"/>
    <property type="evidence" value="ECO:0007669"/>
    <property type="project" value="UniProtKB-UniRule"/>
</dbReference>
<dbReference type="SUPFAM" id="SSF53335">
    <property type="entry name" value="S-adenosyl-L-methionine-dependent methyltransferases"/>
    <property type="match status" value="1"/>
</dbReference>
<feature type="region of interest" description="Disordered" evidence="7">
    <location>
        <begin position="1"/>
        <end position="78"/>
    </location>
</feature>
<dbReference type="PANTHER" id="PTHR22807">
    <property type="entry name" value="NOP2 YEAST -RELATED NOL1/NOP2/FMU SUN DOMAIN-CONTAINING"/>
    <property type="match status" value="1"/>
</dbReference>
<sequence length="518" mass="56065">MSLEKSGGFRSRTPKAQEAPAAKQAPAAKRGAPAKGAGGQSRGQGRGASKKEPARATGRASGNSNRKAPAQPRELRALGVDKPREIAFEVLDRVRTGEAYANLVLPRLLTKNNLDSRDAAFTTEITYGTLRNAGLLDEVIKAASGRELSDIDPEVLDILRIGAYQVMFMRVEDHAAVDTSVKMVGGLKKFQATGFANAILRNITRKSPEQWLEELEPAEELARVAFRTAHPQWIAQSFAKVLPAEELEEALAADSLRPVVHLVARPGEISAEELALITGGEEGKYSPYAVYLEGGDPADIEPVKEGLASVQDEGSQLIARALVEIPVQGTDSGRWLDMCAGPGGKAALIGALARMDRAKVDAVEISDHRARLIEKSVRGLPVKVHVGDGRNIHLQGGYDRALVDAPCSGLGALRRRPEARWRKQESDIAQLNTLQYELLESAVKRVRSGGVVVYSTCSPDIRETRDIVDKAVASLDVEELNAAEYMPGMTNTGEQKSVQMWPHRHGTDAMFVAVLRKN</sequence>
<keyword evidence="10" id="KW-1185">Reference proteome</keyword>
<dbReference type="RefSeq" id="WP_066565854.1">
    <property type="nucleotide sequence ID" value="NZ_CP015622.1"/>
</dbReference>
<protein>
    <submittedName>
        <fullName evidence="9">MFS transporter</fullName>
    </submittedName>
</protein>
<proteinExistence type="inferred from homology"/>
<keyword evidence="2 6" id="KW-0808">Transferase</keyword>
<dbReference type="EMBL" id="CP015622">
    <property type="protein sequence ID" value="ANE04107.1"/>
    <property type="molecule type" value="Genomic_DNA"/>
</dbReference>
<feature type="binding site" evidence="6">
    <location>
        <begin position="339"/>
        <end position="345"/>
    </location>
    <ligand>
        <name>S-adenosyl-L-methionine</name>
        <dbReference type="ChEBI" id="CHEBI:59789"/>
    </ligand>
</feature>
<accession>A0A172QTS4</accession>
<dbReference type="Gene3D" id="3.40.50.150">
    <property type="entry name" value="Vaccinia Virus protein VP39"/>
    <property type="match status" value="1"/>
</dbReference>
<dbReference type="FunFam" id="3.40.50.150:FF:000257">
    <property type="entry name" value="16S rRNA methyltransferase"/>
    <property type="match status" value="1"/>
</dbReference>
<dbReference type="Pfam" id="PF01029">
    <property type="entry name" value="NusB"/>
    <property type="match status" value="1"/>
</dbReference>
<organism evidence="9 10">
    <name type="scientific">Corynebacterium crudilactis</name>
    <dbReference type="NCBI Taxonomy" id="1652495"/>
    <lineage>
        <taxon>Bacteria</taxon>
        <taxon>Bacillati</taxon>
        <taxon>Actinomycetota</taxon>
        <taxon>Actinomycetes</taxon>
        <taxon>Mycobacteriales</taxon>
        <taxon>Corynebacteriaceae</taxon>
        <taxon>Corynebacterium</taxon>
    </lineage>
</organism>
<evidence type="ECO:0000256" key="5">
    <source>
        <dbReference type="ARBA" id="ARBA00059465"/>
    </source>
</evidence>
<name>A0A172QTS4_9CORY</name>
<feature type="compositionally biased region" description="Low complexity" evidence="7">
    <location>
        <begin position="14"/>
        <end position="35"/>
    </location>
</feature>
<dbReference type="Pfam" id="PF01189">
    <property type="entry name" value="Methyltr_RsmB-F"/>
    <property type="match status" value="1"/>
</dbReference>
<feature type="compositionally biased region" description="Gly residues" evidence="7">
    <location>
        <begin position="36"/>
        <end position="46"/>
    </location>
</feature>
<dbReference type="SUPFAM" id="SSF48013">
    <property type="entry name" value="NusB-like"/>
    <property type="match status" value="1"/>
</dbReference>
<evidence type="ECO:0000259" key="8">
    <source>
        <dbReference type="PROSITE" id="PS51686"/>
    </source>
</evidence>
<dbReference type="PRINTS" id="PR02008">
    <property type="entry name" value="RCMTFAMILY"/>
</dbReference>
<feature type="active site" description="Nucleophile" evidence="6">
    <location>
        <position position="457"/>
    </location>
</feature>
<dbReference type="InterPro" id="IPR023267">
    <property type="entry name" value="RCMT"/>
</dbReference>
<keyword evidence="3 6" id="KW-0949">S-adenosyl-L-methionine</keyword>
<comment type="function">
    <text evidence="5">May act as RNA methyltransferase.</text>
</comment>
<evidence type="ECO:0000256" key="7">
    <source>
        <dbReference type="SAM" id="MobiDB-lite"/>
    </source>
</evidence>
<dbReference type="PANTHER" id="PTHR22807:SF53">
    <property type="entry name" value="RIBOSOMAL RNA SMALL SUBUNIT METHYLTRANSFERASE B-RELATED"/>
    <property type="match status" value="1"/>
</dbReference>
<keyword evidence="1 6" id="KW-0489">Methyltransferase</keyword>
<gene>
    <name evidence="9" type="ORF">ccrud_07725</name>
</gene>
<evidence type="ECO:0000256" key="6">
    <source>
        <dbReference type="PROSITE-ProRule" id="PRU01023"/>
    </source>
</evidence>
<feature type="binding site" evidence="6">
    <location>
        <position position="364"/>
    </location>
    <ligand>
        <name>S-adenosyl-L-methionine</name>
        <dbReference type="ChEBI" id="CHEBI:59789"/>
    </ligand>
</feature>
<dbReference type="KEGG" id="ccjz:ccrud_07725"/>
<evidence type="ECO:0000256" key="1">
    <source>
        <dbReference type="ARBA" id="ARBA00022603"/>
    </source>
</evidence>
<evidence type="ECO:0000256" key="4">
    <source>
        <dbReference type="ARBA" id="ARBA00022884"/>
    </source>
</evidence>
<evidence type="ECO:0000313" key="9">
    <source>
        <dbReference type="EMBL" id="ANE04107.1"/>
    </source>
</evidence>
<reference evidence="9 10" key="1">
    <citation type="submission" date="2016-05" db="EMBL/GenBank/DDBJ databases">
        <title>Complete genome sequence of Corynebacterium crudilactis, a new Corynebacterium species isolated from raw cow's milk.</title>
        <authorList>
            <person name="Christian R."/>
            <person name="Zimmermann J."/>
            <person name="Lipski A."/>
            <person name="Kalinowski J."/>
        </authorList>
    </citation>
    <scope>NUCLEOTIDE SEQUENCE [LARGE SCALE GENOMIC DNA]</scope>
    <source>
        <strain evidence="9 10">JZ16</strain>
    </source>
</reference>
<comment type="similarity">
    <text evidence="6">Belongs to the class I-like SAM-binding methyltransferase superfamily. RsmB/NOP family.</text>
</comment>